<reference evidence="9 10" key="1">
    <citation type="journal article" date="2020" name="bioRxiv">
        <title>Whole genome comparisons of ergot fungi reveals the divergence and evolution of species within the genus Claviceps are the result of varying mechanisms driving genome evolution and host range expansion.</title>
        <authorList>
            <person name="Wyka S.A."/>
            <person name="Mondo S.J."/>
            <person name="Liu M."/>
            <person name="Dettman J."/>
            <person name="Nalam V."/>
            <person name="Broders K.D."/>
        </authorList>
    </citation>
    <scope>NUCLEOTIDE SEQUENCE [LARGE SCALE GENOMIC DNA]</scope>
    <source>
        <strain evidence="9 10">CCC 1485</strain>
    </source>
</reference>
<feature type="transmembrane region" description="Helical" evidence="7">
    <location>
        <begin position="194"/>
        <end position="218"/>
    </location>
</feature>
<accession>A0A9P7M7Z5</accession>
<evidence type="ECO:0000256" key="4">
    <source>
        <dbReference type="ARBA" id="ARBA00022989"/>
    </source>
</evidence>
<dbReference type="Pfam" id="PF07690">
    <property type="entry name" value="MFS_1"/>
    <property type="match status" value="1"/>
</dbReference>
<feature type="compositionally biased region" description="Low complexity" evidence="6">
    <location>
        <begin position="327"/>
        <end position="343"/>
    </location>
</feature>
<dbReference type="InterPro" id="IPR020846">
    <property type="entry name" value="MFS_dom"/>
</dbReference>
<keyword evidence="2" id="KW-0813">Transport</keyword>
<dbReference type="OrthoDB" id="4139357at2759"/>
<comment type="caution">
    <text evidence="9">The sequence shown here is derived from an EMBL/GenBank/DDBJ whole genome shotgun (WGS) entry which is preliminary data.</text>
</comment>
<dbReference type="SUPFAM" id="SSF103473">
    <property type="entry name" value="MFS general substrate transporter"/>
    <property type="match status" value="1"/>
</dbReference>
<dbReference type="CDD" id="cd17316">
    <property type="entry name" value="MFS_SV2_like"/>
    <property type="match status" value="1"/>
</dbReference>
<dbReference type="PANTHER" id="PTHR23511">
    <property type="entry name" value="SYNAPTIC VESICLE GLYCOPROTEIN 2"/>
    <property type="match status" value="1"/>
</dbReference>
<feature type="transmembrane region" description="Helical" evidence="7">
    <location>
        <begin position="70"/>
        <end position="91"/>
    </location>
</feature>
<feature type="transmembrane region" description="Helical" evidence="7">
    <location>
        <begin position="137"/>
        <end position="156"/>
    </location>
</feature>
<evidence type="ECO:0000256" key="3">
    <source>
        <dbReference type="ARBA" id="ARBA00022692"/>
    </source>
</evidence>
<evidence type="ECO:0000313" key="10">
    <source>
        <dbReference type="Proteomes" id="UP000706124"/>
    </source>
</evidence>
<dbReference type="Gene3D" id="1.20.1250.20">
    <property type="entry name" value="MFS general substrate transporter like domains"/>
    <property type="match status" value="1"/>
</dbReference>
<dbReference type="EMBL" id="SRPO01000453">
    <property type="protein sequence ID" value="KAG5932431.1"/>
    <property type="molecule type" value="Genomic_DNA"/>
</dbReference>
<evidence type="ECO:0000256" key="2">
    <source>
        <dbReference type="ARBA" id="ARBA00022448"/>
    </source>
</evidence>
<protein>
    <recommendedName>
        <fullName evidence="8">Major facilitator superfamily (MFS) profile domain-containing protein</fullName>
    </recommendedName>
</protein>
<comment type="subcellular location">
    <subcellularLocation>
        <location evidence="1">Membrane</location>
        <topology evidence="1">Multi-pass membrane protein</topology>
    </subcellularLocation>
</comment>
<dbReference type="PANTHER" id="PTHR23511:SF3">
    <property type="entry name" value="MAJOR FACILITATOR SUPERFAMILY (MFS) PROFILE DOMAIN-CONTAINING PROTEIN"/>
    <property type="match status" value="1"/>
</dbReference>
<dbReference type="Proteomes" id="UP000706124">
    <property type="component" value="Unassembled WGS sequence"/>
</dbReference>
<organism evidence="9 10">
    <name type="scientific">Claviceps pazoutovae</name>
    <dbReference type="NCBI Taxonomy" id="1649127"/>
    <lineage>
        <taxon>Eukaryota</taxon>
        <taxon>Fungi</taxon>
        <taxon>Dikarya</taxon>
        <taxon>Ascomycota</taxon>
        <taxon>Pezizomycotina</taxon>
        <taxon>Sordariomycetes</taxon>
        <taxon>Hypocreomycetidae</taxon>
        <taxon>Hypocreales</taxon>
        <taxon>Clavicipitaceae</taxon>
        <taxon>Claviceps</taxon>
    </lineage>
</organism>
<dbReference type="GO" id="GO:0016020">
    <property type="term" value="C:membrane"/>
    <property type="evidence" value="ECO:0007669"/>
    <property type="project" value="UniProtKB-SubCell"/>
</dbReference>
<feature type="transmembrane region" description="Helical" evidence="7">
    <location>
        <begin position="162"/>
        <end position="187"/>
    </location>
</feature>
<feature type="transmembrane region" description="Helical" evidence="7">
    <location>
        <begin position="111"/>
        <end position="130"/>
    </location>
</feature>
<feature type="transmembrane region" description="Helical" evidence="7">
    <location>
        <begin position="424"/>
        <end position="444"/>
    </location>
</feature>
<evidence type="ECO:0000256" key="7">
    <source>
        <dbReference type="SAM" id="Phobius"/>
    </source>
</evidence>
<feature type="domain" description="Major facilitator superfamily (MFS) profile" evidence="8">
    <location>
        <begin position="72"/>
        <end position="573"/>
    </location>
</feature>
<feature type="region of interest" description="Disordered" evidence="6">
    <location>
        <begin position="1"/>
        <end position="21"/>
    </location>
</feature>
<evidence type="ECO:0000256" key="1">
    <source>
        <dbReference type="ARBA" id="ARBA00004141"/>
    </source>
</evidence>
<evidence type="ECO:0000256" key="6">
    <source>
        <dbReference type="SAM" id="MobiDB-lite"/>
    </source>
</evidence>
<keyword evidence="3 7" id="KW-0812">Transmembrane</keyword>
<dbReference type="PROSITE" id="PS00217">
    <property type="entry name" value="SUGAR_TRANSPORT_2"/>
    <property type="match status" value="1"/>
</dbReference>
<name>A0A9P7M7Z5_9HYPO</name>
<feature type="transmembrane region" description="Helical" evidence="7">
    <location>
        <begin position="383"/>
        <end position="404"/>
    </location>
</feature>
<keyword evidence="5 7" id="KW-0472">Membrane</keyword>
<evidence type="ECO:0000313" key="9">
    <source>
        <dbReference type="EMBL" id="KAG5932431.1"/>
    </source>
</evidence>
<dbReference type="InterPro" id="IPR036259">
    <property type="entry name" value="MFS_trans_sf"/>
</dbReference>
<dbReference type="AlphaFoldDB" id="A0A9P7M7Z5"/>
<dbReference type="GO" id="GO:0022857">
    <property type="term" value="F:transmembrane transporter activity"/>
    <property type="evidence" value="ECO:0007669"/>
    <property type="project" value="InterPro"/>
</dbReference>
<feature type="transmembrane region" description="Helical" evidence="7">
    <location>
        <begin position="256"/>
        <end position="278"/>
    </location>
</feature>
<dbReference type="InterPro" id="IPR011701">
    <property type="entry name" value="MFS"/>
</dbReference>
<keyword evidence="10" id="KW-1185">Reference proteome</keyword>
<gene>
    <name evidence="9" type="ORF">E4U60_005252</name>
</gene>
<feature type="region of interest" description="Disordered" evidence="6">
    <location>
        <begin position="321"/>
        <end position="346"/>
    </location>
</feature>
<dbReference type="InterPro" id="IPR005829">
    <property type="entry name" value="Sugar_transporter_CS"/>
</dbReference>
<evidence type="ECO:0000259" key="8">
    <source>
        <dbReference type="PROSITE" id="PS50850"/>
    </source>
</evidence>
<dbReference type="PROSITE" id="PS50850">
    <property type="entry name" value="MFS"/>
    <property type="match status" value="1"/>
</dbReference>
<proteinExistence type="predicted"/>
<feature type="transmembrane region" description="Helical" evidence="7">
    <location>
        <begin position="550"/>
        <end position="570"/>
    </location>
</feature>
<evidence type="ECO:0000256" key="5">
    <source>
        <dbReference type="ARBA" id="ARBA00023136"/>
    </source>
</evidence>
<keyword evidence="4 7" id="KW-1133">Transmembrane helix</keyword>
<sequence>MKFPVVDDSMARPGEVPLQEHHPVTTCSDQEHGRRAIIDVASWRGLSLYEKKCHLVNREIDRQGMGRYQWYIWVLCGFGYFLDLLWAQAFGLVLSPLQQEMGFRDGQSGRISTSFSAGLTAGAIFWGLMSDVVGRRWAFNLTCLITSAFGLCLGFSNNYSTLLVITAFVGFGVGGNVPVDSAILLEFIPQNRRFLVACLSIFQPLGVVVCSAIAFGFIPVYSCSPNFSEKNALPSCRNVSSGVQCCERGDNMGWRYLLYTLGALSFVVFFLRFAVFTFRETPKYLLYKGQDVKALEVMQHMAETNKQQCLLTLEDLQSLGQDEDVSRSSSSSRSEGMASSSDSLMAGRKKSMMKMSFEANSSKFWRWLRRYKMLFRGWQMTRLTLLVWLTYILDFSGFTVAGFYLPRILALKNGAAHVSLSFTYAAYIYTYAPGMVGVLLGAFVGRIPAIGRQWTMVLSSGLMGMSIILLSRADSIAKREGLFALEYFFQSMFNAVLYGWTPEAFPAPVRGTACGVASFWGRLFGIVSPLVAQHLYGNATGPDGNGDINAVLYLAGGMSLGCVLTTALLPSHLMETEDERS</sequence>